<dbReference type="Pfam" id="PF08378">
    <property type="entry name" value="NERD"/>
    <property type="match status" value="1"/>
</dbReference>
<evidence type="ECO:0000313" key="3">
    <source>
        <dbReference type="Proteomes" id="UP000032360"/>
    </source>
</evidence>
<gene>
    <name evidence="2" type="ORF">AXFE_18450</name>
</gene>
<feature type="domain" description="NERD" evidence="1">
    <location>
        <begin position="117"/>
        <end position="222"/>
    </location>
</feature>
<dbReference type="Proteomes" id="UP000032360">
    <property type="component" value="Unassembled WGS sequence"/>
</dbReference>
<dbReference type="PROSITE" id="PS50965">
    <property type="entry name" value="NERD"/>
    <property type="match status" value="1"/>
</dbReference>
<dbReference type="AlphaFoldDB" id="A0A0D8HH84"/>
<dbReference type="STRING" id="1280514.AXFE_18450"/>
<reference evidence="2 3" key="1">
    <citation type="submission" date="2015-01" db="EMBL/GenBank/DDBJ databases">
        <title>Draft genome of the acidophilic iron oxidizer Acidithrix ferrooxidans strain Py-F3.</title>
        <authorList>
            <person name="Poehlein A."/>
            <person name="Eisen S."/>
            <person name="Schloemann M."/>
            <person name="Johnson B.D."/>
            <person name="Daniel R."/>
            <person name="Muehling M."/>
        </authorList>
    </citation>
    <scope>NUCLEOTIDE SEQUENCE [LARGE SCALE GENOMIC DNA]</scope>
    <source>
        <strain evidence="2 3">Py-F3</strain>
    </source>
</reference>
<sequence length="281" mass="30863">MKQLSLRRADCCALCGVQLAVGDRAWWDVEARKVLCVRCFEGGIASPPVEKLYESSGISIAPALPFIETGVAGKSAMEEYQRRHERREAQIEAKFGMFAGIVKFLSDDPQSTIAWKKGSIGEQKLASVLVENLGDRVILLNDRKVPKSRANIDHIAIAPSGVWVIDAKNYSGLVQQRDVGGFFSTDIHLFVDGRDKTKLADGLEWQLKAVRSALDSDEIAVNGALCFTDAEWGWFAKPFSVGGAFVSGPNALSRKMAEIEALSKDRIWQIAERLAKALPPK</sequence>
<organism evidence="2 3">
    <name type="scientific">Acidithrix ferrooxidans</name>
    <dbReference type="NCBI Taxonomy" id="1280514"/>
    <lineage>
        <taxon>Bacteria</taxon>
        <taxon>Bacillati</taxon>
        <taxon>Actinomycetota</taxon>
        <taxon>Acidimicrobiia</taxon>
        <taxon>Acidimicrobiales</taxon>
        <taxon>Acidimicrobiaceae</taxon>
        <taxon>Acidithrix</taxon>
    </lineage>
</organism>
<protein>
    <submittedName>
        <fullName evidence="2">Nuclease-related domain protein</fullName>
    </submittedName>
</protein>
<dbReference type="InterPro" id="IPR011528">
    <property type="entry name" value="NERD"/>
</dbReference>
<dbReference type="EMBL" id="JXYS01000056">
    <property type="protein sequence ID" value="KJF17293.1"/>
    <property type="molecule type" value="Genomic_DNA"/>
</dbReference>
<name>A0A0D8HH84_9ACTN</name>
<evidence type="ECO:0000313" key="2">
    <source>
        <dbReference type="EMBL" id="KJF17293.1"/>
    </source>
</evidence>
<keyword evidence="3" id="KW-1185">Reference proteome</keyword>
<comment type="caution">
    <text evidence="2">The sequence shown here is derived from an EMBL/GenBank/DDBJ whole genome shotgun (WGS) entry which is preliminary data.</text>
</comment>
<accession>A0A0D8HH84</accession>
<proteinExistence type="predicted"/>
<evidence type="ECO:0000259" key="1">
    <source>
        <dbReference type="PROSITE" id="PS50965"/>
    </source>
</evidence>